<gene>
    <name evidence="5" type="primary">menE_2</name>
    <name evidence="5" type="ORF">LMG28688_02813</name>
</gene>
<dbReference type="InterPro" id="IPR042099">
    <property type="entry name" value="ANL_N_sf"/>
</dbReference>
<comment type="similarity">
    <text evidence="1">Belongs to the ATP-dependent AMP-binding enzyme family.</text>
</comment>
<dbReference type="InterPro" id="IPR040097">
    <property type="entry name" value="FAAL/FAAC"/>
</dbReference>
<dbReference type="PROSITE" id="PS50075">
    <property type="entry name" value="CARRIER"/>
    <property type="match status" value="1"/>
</dbReference>
<dbReference type="Pfam" id="PF01553">
    <property type="entry name" value="Acyltransferase"/>
    <property type="match status" value="1"/>
</dbReference>
<dbReference type="Gene3D" id="3.30.300.30">
    <property type="match status" value="1"/>
</dbReference>
<dbReference type="InterPro" id="IPR009081">
    <property type="entry name" value="PP-bd_ACP"/>
</dbReference>
<dbReference type="Gene3D" id="1.10.1200.10">
    <property type="entry name" value="ACP-like"/>
    <property type="match status" value="1"/>
</dbReference>
<dbReference type="PANTHER" id="PTHR22754">
    <property type="entry name" value="DISCO-INTERACTING PROTEIN 2 DIP2 -RELATED"/>
    <property type="match status" value="1"/>
</dbReference>
<protein>
    <submittedName>
        <fullName evidence="5">2-succinylbenzoate--CoA ligase</fullName>
        <ecNumber evidence="5">6.2.1.26</ecNumber>
    </submittedName>
</protein>
<dbReference type="SUPFAM" id="SSF56801">
    <property type="entry name" value="Acetyl-CoA synthetase-like"/>
    <property type="match status" value="1"/>
</dbReference>
<feature type="region of interest" description="Disordered" evidence="3">
    <location>
        <begin position="110"/>
        <end position="129"/>
    </location>
</feature>
<proteinExistence type="inferred from homology"/>
<evidence type="ECO:0000259" key="4">
    <source>
        <dbReference type="PROSITE" id="PS50075"/>
    </source>
</evidence>
<dbReference type="PANTHER" id="PTHR22754:SF32">
    <property type="entry name" value="DISCO-INTERACTING PROTEIN 2"/>
    <property type="match status" value="1"/>
</dbReference>
<keyword evidence="6" id="KW-1185">Reference proteome</keyword>
<accession>A0A6J5FZN1</accession>
<evidence type="ECO:0000256" key="1">
    <source>
        <dbReference type="ARBA" id="ARBA00006432"/>
    </source>
</evidence>
<dbReference type="EMBL" id="CADIKL010000011">
    <property type="protein sequence ID" value="CAB3789058.1"/>
    <property type="molecule type" value="Genomic_DNA"/>
</dbReference>
<dbReference type="Pfam" id="PF00501">
    <property type="entry name" value="AMP-binding"/>
    <property type="match status" value="1"/>
</dbReference>
<dbReference type="CDD" id="cd05931">
    <property type="entry name" value="FAAL"/>
    <property type="match status" value="1"/>
</dbReference>
<dbReference type="InterPro" id="IPR020845">
    <property type="entry name" value="AMP-binding_CS"/>
</dbReference>
<dbReference type="RefSeq" id="WP_227875506.1">
    <property type="nucleotide sequence ID" value="NZ_CADIKL010000011.1"/>
</dbReference>
<evidence type="ECO:0000313" key="5">
    <source>
        <dbReference type="EMBL" id="CAB3789058.1"/>
    </source>
</evidence>
<dbReference type="EC" id="6.2.1.26" evidence="5"/>
<evidence type="ECO:0000256" key="3">
    <source>
        <dbReference type="SAM" id="MobiDB-lite"/>
    </source>
</evidence>
<dbReference type="Proteomes" id="UP000494119">
    <property type="component" value="Unassembled WGS sequence"/>
</dbReference>
<dbReference type="PROSITE" id="PS00455">
    <property type="entry name" value="AMP_BINDING"/>
    <property type="match status" value="1"/>
</dbReference>
<sequence>MPYATNDDLPAGVRNHLPPHDDHDIQDTRAARIVRLVDTLAGELHGDGHRLGRVSMTTHLERDLGFDSIARAELAERIEQAFAVRLPPDAFAAITPADLLAAIERGAEAPTRAATPGTPAAPAARSAPAVPEQARTLAEVLQWHARRHPDRLHLTLIEQGAATELSYGALFERASRTANALRARGVDPGARVALMLPTSIEYFVAFAALALCGAVPVPIYPPTSLAQVEEHVTRHAPILANAGVSALIAAGSLGPVAQLLRLKVPTLHQVFTYTALEAAQPHNEDEAPLIQTGPDDLALLQYTSGSTGAPKGVMLSHANLLSNIRAMGELMGVQPDDTLVSWLPLYHDMGLIGAWLAPLYFGFTLVAMSPLAFLARPAVWLETISQRRATITAAPNFAYDWCARRVPAHALSGLDLASLRFAFCGSEPVNPDTLRAFSARFAPLGFDARAITPVYGLAENTLAVTFPVPSRGLRVDRVQREALAMRGEAVPAYAGTDALALVACGYALANTRLRIVDDQHHTLAERHVGHIEFRGASATAGYFRNPEQTARLVRDGWLDSGDLGYIAEGELFVTGRAKDLIIRAGRHIFPDELEHAIGQLSGVEPGGVAACGEPDPLAGTERLVVIVETALGELAERADLHARVNAVVLRLCGAPAERVVLVTPHGILKTPGGKIRRAATIERLRYGATAAQPSGAFAPWRQGFTLAAATAAPLARATCHSLRHIARGLWCGSLAALALPVVWAQVTLDRNPGRRWRSAARACRFVLRAAGLHTTLHGAQHFNRAAHPVLAVNHTSYLDVIALLAALPAPVHFVAKHELARQPFVGALLRALGTRFVARDDYGQSLADEAQLVECARAGETLLFFPEGTFVAAAGLRAFKLGAFRAAVLAGRPVLPVALRGARAALRDGHWVPERGEIEVEILAPVQAQGNDLRAMANLRERTRAALLAQCGEPDAAAQTAPAAASSSM</sequence>
<dbReference type="GO" id="GO:0070566">
    <property type="term" value="F:adenylyltransferase activity"/>
    <property type="evidence" value="ECO:0007669"/>
    <property type="project" value="TreeGrafter"/>
</dbReference>
<dbReference type="FunFam" id="3.40.50.12780:FF:000013">
    <property type="entry name" value="Long-chain-fatty-acid--AMP ligase FadD32"/>
    <property type="match status" value="1"/>
</dbReference>
<dbReference type="AlphaFoldDB" id="A0A6J5FZN1"/>
<organism evidence="5 6">
    <name type="scientific">Paraburkholderia caffeinitolerans</name>
    <dbReference type="NCBI Taxonomy" id="1723730"/>
    <lineage>
        <taxon>Bacteria</taxon>
        <taxon>Pseudomonadati</taxon>
        <taxon>Pseudomonadota</taxon>
        <taxon>Betaproteobacteria</taxon>
        <taxon>Burkholderiales</taxon>
        <taxon>Burkholderiaceae</taxon>
        <taxon>Paraburkholderia</taxon>
    </lineage>
</organism>
<dbReference type="GO" id="GO:0016746">
    <property type="term" value="F:acyltransferase activity"/>
    <property type="evidence" value="ECO:0007669"/>
    <property type="project" value="InterPro"/>
</dbReference>
<dbReference type="SMART" id="SM00563">
    <property type="entry name" value="PlsC"/>
    <property type="match status" value="1"/>
</dbReference>
<dbReference type="InterPro" id="IPR002123">
    <property type="entry name" value="Plipid/glycerol_acylTrfase"/>
</dbReference>
<dbReference type="InterPro" id="IPR036736">
    <property type="entry name" value="ACP-like_sf"/>
</dbReference>
<name>A0A6J5FZN1_9BURK</name>
<feature type="domain" description="Carrier" evidence="4">
    <location>
        <begin position="27"/>
        <end position="108"/>
    </location>
</feature>
<dbReference type="CDD" id="cd07989">
    <property type="entry name" value="LPLAT_AGPAT-like"/>
    <property type="match status" value="1"/>
</dbReference>
<dbReference type="InterPro" id="IPR045851">
    <property type="entry name" value="AMP-bd_C_sf"/>
</dbReference>
<feature type="region of interest" description="Disordered" evidence="3">
    <location>
        <begin position="1"/>
        <end position="24"/>
    </location>
</feature>
<dbReference type="InterPro" id="IPR000873">
    <property type="entry name" value="AMP-dep_synth/lig_dom"/>
</dbReference>
<keyword evidence="2 5" id="KW-0436">Ligase</keyword>
<dbReference type="Gene3D" id="3.40.50.12780">
    <property type="entry name" value="N-terminal domain of ligase-like"/>
    <property type="match status" value="1"/>
</dbReference>
<dbReference type="GO" id="GO:0005886">
    <property type="term" value="C:plasma membrane"/>
    <property type="evidence" value="ECO:0007669"/>
    <property type="project" value="TreeGrafter"/>
</dbReference>
<dbReference type="SUPFAM" id="SSF69593">
    <property type="entry name" value="Glycerol-3-phosphate (1)-acyltransferase"/>
    <property type="match status" value="1"/>
</dbReference>
<dbReference type="GO" id="GO:0006633">
    <property type="term" value="P:fatty acid biosynthetic process"/>
    <property type="evidence" value="ECO:0007669"/>
    <property type="project" value="TreeGrafter"/>
</dbReference>
<dbReference type="Pfam" id="PF00550">
    <property type="entry name" value="PP-binding"/>
    <property type="match status" value="1"/>
</dbReference>
<dbReference type="GO" id="GO:0008756">
    <property type="term" value="F:o-succinylbenzoate-CoA ligase activity"/>
    <property type="evidence" value="ECO:0007669"/>
    <property type="project" value="UniProtKB-EC"/>
</dbReference>
<reference evidence="5 6" key="1">
    <citation type="submission" date="2020-04" db="EMBL/GenBank/DDBJ databases">
        <authorList>
            <person name="De Canck E."/>
        </authorList>
    </citation>
    <scope>NUCLEOTIDE SEQUENCE [LARGE SCALE GENOMIC DNA]</scope>
    <source>
        <strain evidence="5 6">LMG 28688</strain>
    </source>
</reference>
<evidence type="ECO:0000313" key="6">
    <source>
        <dbReference type="Proteomes" id="UP000494119"/>
    </source>
</evidence>
<evidence type="ECO:0000256" key="2">
    <source>
        <dbReference type="ARBA" id="ARBA00022598"/>
    </source>
</evidence>
<dbReference type="SUPFAM" id="SSF47336">
    <property type="entry name" value="ACP-like"/>
    <property type="match status" value="1"/>
</dbReference>
<dbReference type="GO" id="GO:0071766">
    <property type="term" value="P:Actinobacterium-type cell wall biogenesis"/>
    <property type="evidence" value="ECO:0007669"/>
    <property type="project" value="UniProtKB-ARBA"/>
</dbReference>